<evidence type="ECO:0000256" key="1">
    <source>
        <dbReference type="ARBA" id="ARBA00004141"/>
    </source>
</evidence>
<keyword evidence="7" id="KW-1185">Reference proteome</keyword>
<dbReference type="PANTHER" id="PTHR31465">
    <property type="entry name" value="PROTEIN RTA1-RELATED"/>
    <property type="match status" value="1"/>
</dbReference>
<keyword evidence="2 5" id="KW-0812">Transmembrane</keyword>
<dbReference type="GO" id="GO:0005886">
    <property type="term" value="C:plasma membrane"/>
    <property type="evidence" value="ECO:0007669"/>
    <property type="project" value="TreeGrafter"/>
</dbReference>
<evidence type="ECO:0000313" key="7">
    <source>
        <dbReference type="Proteomes" id="UP000541558"/>
    </source>
</evidence>
<feature type="transmembrane region" description="Helical" evidence="5">
    <location>
        <begin position="20"/>
        <end position="40"/>
    </location>
</feature>
<comment type="caution">
    <text evidence="6">The sequence shown here is derived from an EMBL/GenBank/DDBJ whole genome shotgun (WGS) entry which is preliminary data.</text>
</comment>
<reference evidence="6 7" key="1">
    <citation type="journal article" date="2020" name="ISME J.">
        <title>Uncovering the hidden diversity of litter-decomposition mechanisms in mushroom-forming fungi.</title>
        <authorList>
            <person name="Floudas D."/>
            <person name="Bentzer J."/>
            <person name="Ahren D."/>
            <person name="Johansson T."/>
            <person name="Persson P."/>
            <person name="Tunlid A."/>
        </authorList>
    </citation>
    <scope>NUCLEOTIDE SEQUENCE [LARGE SCALE GENOMIC DNA]</scope>
    <source>
        <strain evidence="6 7">CBS 175.51</strain>
    </source>
</reference>
<evidence type="ECO:0000313" key="6">
    <source>
        <dbReference type="EMBL" id="KAF5310410.1"/>
    </source>
</evidence>
<dbReference type="AlphaFoldDB" id="A0A8H5AT63"/>
<feature type="transmembrane region" description="Helical" evidence="5">
    <location>
        <begin position="170"/>
        <end position="193"/>
    </location>
</feature>
<dbReference type="PANTHER" id="PTHR31465:SF9">
    <property type="entry name" value="SPHINGOID LONG-CHAIN BASE TRANSPORTER RSB1"/>
    <property type="match status" value="1"/>
</dbReference>
<evidence type="ECO:0000256" key="4">
    <source>
        <dbReference type="ARBA" id="ARBA00023136"/>
    </source>
</evidence>
<dbReference type="InterPro" id="IPR007568">
    <property type="entry name" value="RTA1"/>
</dbReference>
<keyword evidence="4 5" id="KW-0472">Membrane</keyword>
<evidence type="ECO:0008006" key="8">
    <source>
        <dbReference type="Google" id="ProtNLM"/>
    </source>
</evidence>
<sequence length="317" mass="34401">MAPSIAGLTQDEIARLSPYHYIPSQGAALAMIILWGLSTLLHTGQAIRYKTWFMLPTVVLCGVMETFGWSGRLWSFYDPVIELPYQIQITMTILAPTPLIAATFVLFGRIIGRLGPVYSRLSPRLYAIIFCSCDVISLVVQGLGGGLAASANEKDGRGPELGGNLMLGGIIFQLPNSTVVIITFSACSGEFIYRYMTRRPLGRRAAHSSLANIEDGNSGRGVLTSKLKLMLGALSLSTLLLFIRAIYRTIELFDGWNGRIISTEVYFNVLDGAMVIVAIWLLNFVHPGVFLFGEGSSSECPRSCTAGMAAGSESAWT</sequence>
<dbReference type="GO" id="GO:0000324">
    <property type="term" value="C:fungal-type vacuole"/>
    <property type="evidence" value="ECO:0007669"/>
    <property type="project" value="TreeGrafter"/>
</dbReference>
<gene>
    <name evidence="6" type="ORF">D9611_012289</name>
</gene>
<proteinExistence type="predicted"/>
<dbReference type="OrthoDB" id="3358017at2759"/>
<dbReference type="Proteomes" id="UP000541558">
    <property type="component" value="Unassembled WGS sequence"/>
</dbReference>
<feature type="transmembrane region" description="Helical" evidence="5">
    <location>
        <begin position="52"/>
        <end position="69"/>
    </location>
</feature>
<feature type="transmembrane region" description="Helical" evidence="5">
    <location>
        <begin position="267"/>
        <end position="292"/>
    </location>
</feature>
<evidence type="ECO:0000256" key="5">
    <source>
        <dbReference type="SAM" id="Phobius"/>
    </source>
</evidence>
<dbReference type="Pfam" id="PF04479">
    <property type="entry name" value="RTA1"/>
    <property type="match status" value="1"/>
</dbReference>
<accession>A0A8H5AT63</accession>
<keyword evidence="3 5" id="KW-1133">Transmembrane helix</keyword>
<feature type="transmembrane region" description="Helical" evidence="5">
    <location>
        <begin position="89"/>
        <end position="112"/>
    </location>
</feature>
<evidence type="ECO:0000256" key="2">
    <source>
        <dbReference type="ARBA" id="ARBA00022692"/>
    </source>
</evidence>
<protein>
    <recommendedName>
        <fullName evidence="8">RTA1-domain-containing protein</fullName>
    </recommendedName>
</protein>
<organism evidence="6 7">
    <name type="scientific">Ephemerocybe angulata</name>
    <dbReference type="NCBI Taxonomy" id="980116"/>
    <lineage>
        <taxon>Eukaryota</taxon>
        <taxon>Fungi</taxon>
        <taxon>Dikarya</taxon>
        <taxon>Basidiomycota</taxon>
        <taxon>Agaricomycotina</taxon>
        <taxon>Agaricomycetes</taxon>
        <taxon>Agaricomycetidae</taxon>
        <taxon>Agaricales</taxon>
        <taxon>Agaricineae</taxon>
        <taxon>Psathyrellaceae</taxon>
        <taxon>Ephemerocybe</taxon>
    </lineage>
</organism>
<name>A0A8H5AT63_9AGAR</name>
<dbReference type="EMBL" id="JAACJK010000229">
    <property type="protein sequence ID" value="KAF5310410.1"/>
    <property type="molecule type" value="Genomic_DNA"/>
</dbReference>
<feature type="transmembrane region" description="Helical" evidence="5">
    <location>
        <begin position="124"/>
        <end position="150"/>
    </location>
</feature>
<comment type="subcellular location">
    <subcellularLocation>
        <location evidence="1">Membrane</location>
        <topology evidence="1">Multi-pass membrane protein</topology>
    </subcellularLocation>
</comment>
<evidence type="ECO:0000256" key="3">
    <source>
        <dbReference type="ARBA" id="ARBA00022989"/>
    </source>
</evidence>